<dbReference type="AlphaFoldDB" id="A0A9W8LC78"/>
<dbReference type="Proteomes" id="UP001140011">
    <property type="component" value="Unassembled WGS sequence"/>
</dbReference>
<feature type="region of interest" description="Disordered" evidence="2">
    <location>
        <begin position="1"/>
        <end position="22"/>
    </location>
</feature>
<dbReference type="Gene3D" id="1.10.287.1490">
    <property type="match status" value="1"/>
</dbReference>
<dbReference type="EMBL" id="JANBUH010000146">
    <property type="protein sequence ID" value="KAJ2754000.1"/>
    <property type="molecule type" value="Genomic_DNA"/>
</dbReference>
<gene>
    <name evidence="3" type="ORF">GGI19_002721</name>
</gene>
<feature type="region of interest" description="Disordered" evidence="2">
    <location>
        <begin position="94"/>
        <end position="116"/>
    </location>
</feature>
<proteinExistence type="predicted"/>
<keyword evidence="4" id="KW-1185">Reference proteome</keyword>
<reference evidence="3" key="1">
    <citation type="submission" date="2022-07" db="EMBL/GenBank/DDBJ databases">
        <title>Phylogenomic reconstructions and comparative analyses of Kickxellomycotina fungi.</title>
        <authorList>
            <person name="Reynolds N.K."/>
            <person name="Stajich J.E."/>
            <person name="Barry K."/>
            <person name="Grigoriev I.V."/>
            <person name="Crous P."/>
            <person name="Smith M.E."/>
        </authorList>
    </citation>
    <scope>NUCLEOTIDE SEQUENCE</scope>
    <source>
        <strain evidence="3">BCRC 34297</strain>
    </source>
</reference>
<keyword evidence="1" id="KW-0175">Coiled coil</keyword>
<evidence type="ECO:0000256" key="1">
    <source>
        <dbReference type="SAM" id="Coils"/>
    </source>
</evidence>
<accession>A0A9W8LC78</accession>
<name>A0A9W8LC78_9FUNG</name>
<evidence type="ECO:0000313" key="3">
    <source>
        <dbReference type="EMBL" id="KAJ2754000.1"/>
    </source>
</evidence>
<feature type="coiled-coil region" evidence="1">
    <location>
        <begin position="527"/>
        <end position="554"/>
    </location>
</feature>
<feature type="compositionally biased region" description="Basic and acidic residues" evidence="2">
    <location>
        <begin position="695"/>
        <end position="707"/>
    </location>
</feature>
<organism evidence="3 4">
    <name type="scientific">Coemansia pectinata</name>
    <dbReference type="NCBI Taxonomy" id="1052879"/>
    <lineage>
        <taxon>Eukaryota</taxon>
        <taxon>Fungi</taxon>
        <taxon>Fungi incertae sedis</taxon>
        <taxon>Zoopagomycota</taxon>
        <taxon>Kickxellomycotina</taxon>
        <taxon>Kickxellomycetes</taxon>
        <taxon>Kickxellales</taxon>
        <taxon>Kickxellaceae</taxon>
        <taxon>Coemansia</taxon>
    </lineage>
</organism>
<comment type="caution">
    <text evidence="3">The sequence shown here is derived from an EMBL/GenBank/DDBJ whole genome shotgun (WGS) entry which is preliminary data.</text>
</comment>
<evidence type="ECO:0000313" key="4">
    <source>
        <dbReference type="Proteomes" id="UP001140011"/>
    </source>
</evidence>
<feature type="coiled-coil region" evidence="1">
    <location>
        <begin position="594"/>
        <end position="642"/>
    </location>
</feature>
<dbReference type="OrthoDB" id="5591566at2759"/>
<evidence type="ECO:0000256" key="2">
    <source>
        <dbReference type="SAM" id="MobiDB-lite"/>
    </source>
</evidence>
<protein>
    <submittedName>
        <fullName evidence="3">Uncharacterized protein</fullName>
    </submittedName>
</protein>
<sequence>MSADQPLPVAEEDAVAEGTGPAWQKSHALAQAIEDAMASLGQQRVDGFANADILSGDDDEEAGADDMTREIMGAEYTENLTLSRVDFDQWMSNHAELDEEEQEEYADFDEQVGPPVDVRDKWQADRVAWDLQNRVRPEQAVSGGFGTEDDPITIGSSDVDEYDEEEYGEDEYYDEDEESEVYGEDDGYDMNEYQQQTPAGLHLNVSNDSESLVGAAQSVSGVECEYLQPAGPVTPGVDQAASVANTMLILNGSLDSSANESVTGPISPPLTAYQRPPLPPTHSLPPSLIEMHKTISQSIDRSLSIVDEISTSCEAAASAWTNESSTDVVTPADSAHGQSDEEEIVRAFELETHDSIELAGQAIDRLRELQAESTKKQTALNTQIFKLSGELFQTTSEKTLLESSVKRLERDNGEYAQTIDDLQLKMRALRAASSEEIEGLKERVRHVAGKITVVSGELAEANGRLDETRQVLAMVDGERTNLIGKCRGLETTVESLLLRLDGEHKQHEQTRRALFVASDGNANEARRAELEAANRGLEQRCKDLVDEVGQSKNRERLLLNSNRALEARLGDMLRKLDNPPTVLAEHRRNWDMQLIESRREAADIRKRLETVESDLADERRGAEALKKRVRELEHQRGDQSVKKRRLEEVVTPIRDGQRSYSYEPVTPSRLADKSVMRNTLAGAEYSGLQQTLVDAGEHARDRRRKNDLGTPTWATDQRSIRRVSNVAGGPVTPRIGLTPQTPARRGVPGTPTAKPYR</sequence>
<feature type="compositionally biased region" description="Acidic residues" evidence="2">
    <location>
        <begin position="97"/>
        <end position="110"/>
    </location>
</feature>
<feature type="region of interest" description="Disordered" evidence="2">
    <location>
        <begin position="695"/>
        <end position="757"/>
    </location>
</feature>